<organism evidence="2 3">
    <name type="scientific">Nonomuraea aridisoli</name>
    <dbReference type="NCBI Taxonomy" id="2070368"/>
    <lineage>
        <taxon>Bacteria</taxon>
        <taxon>Bacillati</taxon>
        <taxon>Actinomycetota</taxon>
        <taxon>Actinomycetes</taxon>
        <taxon>Streptosporangiales</taxon>
        <taxon>Streptosporangiaceae</taxon>
        <taxon>Nonomuraea</taxon>
    </lineage>
</organism>
<keyword evidence="3" id="KW-1185">Reference proteome</keyword>
<protein>
    <submittedName>
        <fullName evidence="2">Uncharacterized protein</fullName>
    </submittedName>
</protein>
<sequence length="76" mass="7322">MLNPVRCVALASAAALPLGVLKGGSDPVSLAALAGLAVALVPLGVAVLRTGPAPRWWAVALTAALVPVAFLVGAAG</sequence>
<dbReference type="AlphaFoldDB" id="A0A2W2EZN8"/>
<evidence type="ECO:0000313" key="2">
    <source>
        <dbReference type="EMBL" id="PZG19050.1"/>
    </source>
</evidence>
<dbReference type="EMBL" id="POUD01000044">
    <property type="protein sequence ID" value="PZG19050.1"/>
    <property type="molecule type" value="Genomic_DNA"/>
</dbReference>
<name>A0A2W2EZN8_9ACTN</name>
<feature type="transmembrane region" description="Helical" evidence="1">
    <location>
        <begin position="56"/>
        <end position="75"/>
    </location>
</feature>
<keyword evidence="1" id="KW-0472">Membrane</keyword>
<evidence type="ECO:0000313" key="3">
    <source>
        <dbReference type="Proteomes" id="UP000249304"/>
    </source>
</evidence>
<gene>
    <name evidence="2" type="ORF">C1J01_13400</name>
</gene>
<keyword evidence="1" id="KW-0812">Transmembrane</keyword>
<evidence type="ECO:0000256" key="1">
    <source>
        <dbReference type="SAM" id="Phobius"/>
    </source>
</evidence>
<accession>A0A2W2EZN8</accession>
<dbReference type="Proteomes" id="UP000249304">
    <property type="component" value="Unassembled WGS sequence"/>
</dbReference>
<feature type="transmembrane region" description="Helical" evidence="1">
    <location>
        <begin position="33"/>
        <end position="49"/>
    </location>
</feature>
<keyword evidence="1" id="KW-1133">Transmembrane helix</keyword>
<comment type="caution">
    <text evidence="2">The sequence shown here is derived from an EMBL/GenBank/DDBJ whole genome shotgun (WGS) entry which is preliminary data.</text>
</comment>
<proteinExistence type="predicted"/>
<reference evidence="2 3" key="1">
    <citation type="submission" date="2018-01" db="EMBL/GenBank/DDBJ databases">
        <title>Draft genome sequence of Nonomuraea sp. KC333.</title>
        <authorList>
            <person name="Sahin N."/>
            <person name="Saygin H."/>
            <person name="Ay H."/>
        </authorList>
    </citation>
    <scope>NUCLEOTIDE SEQUENCE [LARGE SCALE GENOMIC DNA]</scope>
    <source>
        <strain evidence="2 3">KC333</strain>
    </source>
</reference>